<sequence length="269" mass="29007">MKRHCLLGLLMAASVTAYAEIQTQEIPYTAADGTEMIGYYAYDDAIEGKRPGIVVVHEWWGLNDYAKQRARDLAELGYSALAIDMYGEGKNTEHPKDAMGFMQAAMKDADAAKGRFNAGLDLLKEQAQTDTAKLGAVGYCFGGKVVLDMARQGVPLDGVVSFHGALATETRAAPGSVKARVLVEHGSEDSMISSDDIAALNVEMVKAGADYQFVSLPGAKHGFTNPGADAHQKSGLDVAYQKAADERSWRDMQRFFSETFGAPEAIRAQ</sequence>
<protein>
    <submittedName>
        <fullName evidence="3">Dienelactone hydrolase</fullName>
    </submittedName>
</protein>
<dbReference type="InterPro" id="IPR050261">
    <property type="entry name" value="FrsA_esterase"/>
</dbReference>
<dbReference type="OrthoDB" id="9787933at2"/>
<evidence type="ECO:0000313" key="4">
    <source>
        <dbReference type="Proteomes" id="UP000235925"/>
    </source>
</evidence>
<dbReference type="Gene3D" id="3.40.50.1820">
    <property type="entry name" value="alpha/beta hydrolase"/>
    <property type="match status" value="1"/>
</dbReference>
<feature type="chain" id="PRO_5014601653" evidence="1">
    <location>
        <begin position="20"/>
        <end position="269"/>
    </location>
</feature>
<organism evidence="3 4">
    <name type="scientific">Stutzerimonas stutzeri</name>
    <name type="common">Pseudomonas stutzeri</name>
    <dbReference type="NCBI Taxonomy" id="316"/>
    <lineage>
        <taxon>Bacteria</taxon>
        <taxon>Pseudomonadati</taxon>
        <taxon>Pseudomonadota</taxon>
        <taxon>Gammaproteobacteria</taxon>
        <taxon>Pseudomonadales</taxon>
        <taxon>Pseudomonadaceae</taxon>
        <taxon>Stutzerimonas</taxon>
    </lineage>
</organism>
<evidence type="ECO:0000259" key="2">
    <source>
        <dbReference type="Pfam" id="PF01738"/>
    </source>
</evidence>
<dbReference type="PANTHER" id="PTHR22946:SF0">
    <property type="entry name" value="DIENELACTONE HYDROLASE DOMAIN-CONTAINING PROTEIN"/>
    <property type="match status" value="1"/>
</dbReference>
<dbReference type="PANTHER" id="PTHR22946">
    <property type="entry name" value="DIENELACTONE HYDROLASE DOMAIN-CONTAINING PROTEIN-RELATED"/>
    <property type="match status" value="1"/>
</dbReference>
<evidence type="ECO:0000313" key="3">
    <source>
        <dbReference type="EMBL" id="PNF82074.1"/>
    </source>
</evidence>
<comment type="caution">
    <text evidence="3">The sequence shown here is derived from an EMBL/GenBank/DDBJ whole genome shotgun (WGS) entry which is preliminary data.</text>
</comment>
<keyword evidence="1" id="KW-0732">Signal</keyword>
<dbReference type="Pfam" id="PF01738">
    <property type="entry name" value="DLH"/>
    <property type="match status" value="1"/>
</dbReference>
<proteinExistence type="predicted"/>
<gene>
    <name evidence="3" type="ORF">CXK92_00970</name>
</gene>
<feature type="signal peptide" evidence="1">
    <location>
        <begin position="1"/>
        <end position="19"/>
    </location>
</feature>
<dbReference type="AlphaFoldDB" id="A0A2N8S615"/>
<reference evidence="3 4" key="1">
    <citation type="submission" date="2018-01" db="EMBL/GenBank/DDBJ databases">
        <title>Denitrification phenotypes of diverse strains of Pseudomonas stutzeri.</title>
        <authorList>
            <person name="Milligan D.A."/>
            <person name="Bergaust L."/>
            <person name="Bakken L.R."/>
            <person name="Frostegard A."/>
        </authorList>
    </citation>
    <scope>NUCLEOTIDE SEQUENCE [LARGE SCALE GENOMIC DNA]</scope>
    <source>
        <strain evidence="3 4">KC</strain>
    </source>
</reference>
<feature type="domain" description="Dienelactone hydrolase" evidence="2">
    <location>
        <begin position="41"/>
        <end position="258"/>
    </location>
</feature>
<name>A0A2N8S615_STUST</name>
<dbReference type="RefSeq" id="WP_102823211.1">
    <property type="nucleotide sequence ID" value="NZ_CP139348.1"/>
</dbReference>
<dbReference type="GO" id="GO:0016787">
    <property type="term" value="F:hydrolase activity"/>
    <property type="evidence" value="ECO:0007669"/>
    <property type="project" value="UniProtKB-KW"/>
</dbReference>
<dbReference type="SUPFAM" id="SSF53474">
    <property type="entry name" value="alpha/beta-Hydrolases"/>
    <property type="match status" value="1"/>
</dbReference>
<accession>A0A2N8S615</accession>
<evidence type="ECO:0000256" key="1">
    <source>
        <dbReference type="SAM" id="SignalP"/>
    </source>
</evidence>
<dbReference type="InterPro" id="IPR029058">
    <property type="entry name" value="AB_hydrolase_fold"/>
</dbReference>
<keyword evidence="3" id="KW-0378">Hydrolase</keyword>
<dbReference type="EMBL" id="POUN01000001">
    <property type="protein sequence ID" value="PNF82074.1"/>
    <property type="molecule type" value="Genomic_DNA"/>
</dbReference>
<dbReference type="InterPro" id="IPR002925">
    <property type="entry name" value="Dienelactn_hydro"/>
</dbReference>
<dbReference type="Proteomes" id="UP000235925">
    <property type="component" value="Unassembled WGS sequence"/>
</dbReference>